<reference evidence="2 3" key="1">
    <citation type="submission" date="2018-11" db="EMBL/GenBank/DDBJ databases">
        <title>Genomic Encyclopedia of Type Strains, Phase IV (KMG-IV): sequencing the most valuable type-strain genomes for metagenomic binning, comparative biology and taxonomic classification.</title>
        <authorList>
            <person name="Goeker M."/>
        </authorList>
    </citation>
    <scope>NUCLEOTIDE SEQUENCE [LARGE SCALE GENOMIC DNA]</scope>
    <source>
        <strain evidence="2 3">DSM 22027</strain>
    </source>
</reference>
<comment type="caution">
    <text evidence="2">The sequence shown here is derived from an EMBL/GenBank/DDBJ whole genome shotgun (WGS) entry which is preliminary data.</text>
</comment>
<evidence type="ECO:0000256" key="1">
    <source>
        <dbReference type="SAM" id="Phobius"/>
    </source>
</evidence>
<protein>
    <submittedName>
        <fullName evidence="2">Uncharacterized protein</fullName>
    </submittedName>
</protein>
<dbReference type="Proteomes" id="UP000276223">
    <property type="component" value="Unassembled WGS sequence"/>
</dbReference>
<keyword evidence="1" id="KW-0812">Transmembrane</keyword>
<dbReference type="AlphaFoldDB" id="A0A3N1VLK8"/>
<feature type="transmembrane region" description="Helical" evidence="1">
    <location>
        <begin position="13"/>
        <end position="33"/>
    </location>
</feature>
<name>A0A3N1VLK8_9BACT</name>
<accession>A0A3N1VLK8</accession>
<gene>
    <name evidence="2" type="ORF">EDC27_1044</name>
</gene>
<keyword evidence="3" id="KW-1185">Reference proteome</keyword>
<dbReference type="RefSeq" id="WP_123289535.1">
    <property type="nucleotide sequence ID" value="NZ_RJVA01000010.1"/>
</dbReference>
<dbReference type="OrthoDB" id="5520192at2"/>
<evidence type="ECO:0000313" key="3">
    <source>
        <dbReference type="Proteomes" id="UP000276223"/>
    </source>
</evidence>
<proteinExistence type="predicted"/>
<sequence length="65" mass="7308">MDERQETSRWIEIGAKIAVSLAVLFPVYALLYLTFPASIIAFYLISAGLLAAFAPWDKIKQKFLS</sequence>
<keyword evidence="1" id="KW-0472">Membrane</keyword>
<dbReference type="EMBL" id="RJVA01000010">
    <property type="protein sequence ID" value="ROR01851.1"/>
    <property type="molecule type" value="Genomic_DNA"/>
</dbReference>
<organism evidence="2 3">
    <name type="scientific">Desulfosoma caldarium</name>
    <dbReference type="NCBI Taxonomy" id="610254"/>
    <lineage>
        <taxon>Bacteria</taxon>
        <taxon>Pseudomonadati</taxon>
        <taxon>Thermodesulfobacteriota</taxon>
        <taxon>Syntrophobacteria</taxon>
        <taxon>Syntrophobacterales</taxon>
        <taxon>Syntrophobacteraceae</taxon>
        <taxon>Desulfosoma</taxon>
    </lineage>
</organism>
<feature type="transmembrane region" description="Helical" evidence="1">
    <location>
        <begin position="39"/>
        <end position="56"/>
    </location>
</feature>
<evidence type="ECO:0000313" key="2">
    <source>
        <dbReference type="EMBL" id="ROR01851.1"/>
    </source>
</evidence>
<keyword evidence="1" id="KW-1133">Transmembrane helix</keyword>